<proteinExistence type="predicted"/>
<feature type="region of interest" description="Disordered" evidence="1">
    <location>
        <begin position="368"/>
        <end position="396"/>
    </location>
</feature>
<feature type="non-terminal residue" evidence="2">
    <location>
        <position position="1"/>
    </location>
</feature>
<name>A0AAD5XHW2_9FUNG</name>
<feature type="compositionally biased region" description="Basic and acidic residues" evidence="1">
    <location>
        <begin position="371"/>
        <end position="390"/>
    </location>
</feature>
<feature type="compositionally biased region" description="Low complexity" evidence="1">
    <location>
        <begin position="54"/>
        <end position="65"/>
    </location>
</feature>
<organism evidence="2 3">
    <name type="scientific">Geranomyces variabilis</name>
    <dbReference type="NCBI Taxonomy" id="109894"/>
    <lineage>
        <taxon>Eukaryota</taxon>
        <taxon>Fungi</taxon>
        <taxon>Fungi incertae sedis</taxon>
        <taxon>Chytridiomycota</taxon>
        <taxon>Chytridiomycota incertae sedis</taxon>
        <taxon>Chytridiomycetes</taxon>
        <taxon>Spizellomycetales</taxon>
        <taxon>Powellomycetaceae</taxon>
        <taxon>Geranomyces</taxon>
    </lineage>
</organism>
<comment type="caution">
    <text evidence="2">The sequence shown here is derived from an EMBL/GenBank/DDBJ whole genome shotgun (WGS) entry which is preliminary data.</text>
</comment>
<dbReference type="EMBL" id="JADGJQ010000216">
    <property type="protein sequence ID" value="KAJ3165484.1"/>
    <property type="molecule type" value="Genomic_DNA"/>
</dbReference>
<dbReference type="Proteomes" id="UP001212152">
    <property type="component" value="Unassembled WGS sequence"/>
</dbReference>
<evidence type="ECO:0000313" key="3">
    <source>
        <dbReference type="Proteomes" id="UP001212152"/>
    </source>
</evidence>
<gene>
    <name evidence="2" type="ORF">HDU87_003038</name>
</gene>
<evidence type="ECO:0000313" key="2">
    <source>
        <dbReference type="EMBL" id="KAJ3165484.1"/>
    </source>
</evidence>
<evidence type="ECO:0000256" key="1">
    <source>
        <dbReference type="SAM" id="MobiDB-lite"/>
    </source>
</evidence>
<sequence length="410" mass="45217">MPPKRKGGSSKLTPQGPWQGGDKRPNMARPLRPMAQDPEETSIATKRRQPAASGLNLGVGNPGPLLEEEETREGTPRDPMLDEEMGEDYPATPTRKEVEEEDDEGTPTSDGEEGKKGIRVPLTKGPVAEWVDEVNEAEYQARVAATALKQVEDEKAAKARAAAAAMAKATGAKHRAEQATFEADVRKAVALINMQNQCLGDTRAFLKRIEKNLPHYSGDEEPADYLVWEASHQDFLQEAKTLKGVQEDDVFIGLRGEFISVTQKNEARRRLGLIRLRANGNIDKHNASFRRLIHNIEAAAGTGEQISSTNMRAAYLASLSEHPDIRATVDACIANFMFLNGQEQPQLEELMKVAEGAYQRQQEISQVTGVARRDNRREGRPHHPTEGDPRKGRHPVTGVIFAVARTSNPN</sequence>
<feature type="region of interest" description="Disordered" evidence="1">
    <location>
        <begin position="1"/>
        <end position="119"/>
    </location>
</feature>
<dbReference type="AlphaFoldDB" id="A0AAD5XHW2"/>
<reference evidence="2" key="1">
    <citation type="submission" date="2020-05" db="EMBL/GenBank/DDBJ databases">
        <title>Phylogenomic resolution of chytrid fungi.</title>
        <authorList>
            <person name="Stajich J.E."/>
            <person name="Amses K."/>
            <person name="Simmons R."/>
            <person name="Seto K."/>
            <person name="Myers J."/>
            <person name="Bonds A."/>
            <person name="Quandt C.A."/>
            <person name="Barry K."/>
            <person name="Liu P."/>
            <person name="Grigoriev I."/>
            <person name="Longcore J.E."/>
            <person name="James T.Y."/>
        </authorList>
    </citation>
    <scope>NUCLEOTIDE SEQUENCE</scope>
    <source>
        <strain evidence="2">JEL0379</strain>
    </source>
</reference>
<keyword evidence="3" id="KW-1185">Reference proteome</keyword>
<protein>
    <submittedName>
        <fullName evidence="2">Uncharacterized protein</fullName>
    </submittedName>
</protein>
<accession>A0AAD5XHW2</accession>